<dbReference type="PROSITE" id="PS50966">
    <property type="entry name" value="ZF_SWIM"/>
    <property type="match status" value="1"/>
</dbReference>
<feature type="region of interest" description="Disordered" evidence="2">
    <location>
        <begin position="350"/>
        <end position="390"/>
    </location>
</feature>
<reference evidence="4 5" key="1">
    <citation type="journal article" date="2014" name="PLoS Genet.">
        <title>Analysis of the Phlebiopsis gigantea genome, transcriptome and secretome provides insight into its pioneer colonization strategies of wood.</title>
        <authorList>
            <person name="Hori C."/>
            <person name="Ishida T."/>
            <person name="Igarashi K."/>
            <person name="Samejima M."/>
            <person name="Suzuki H."/>
            <person name="Master E."/>
            <person name="Ferreira P."/>
            <person name="Ruiz-Duenas F.J."/>
            <person name="Held B."/>
            <person name="Canessa P."/>
            <person name="Larrondo L.F."/>
            <person name="Schmoll M."/>
            <person name="Druzhinina I.S."/>
            <person name="Kubicek C.P."/>
            <person name="Gaskell J.A."/>
            <person name="Kersten P."/>
            <person name="St John F."/>
            <person name="Glasner J."/>
            <person name="Sabat G."/>
            <person name="Splinter BonDurant S."/>
            <person name="Syed K."/>
            <person name="Yadav J."/>
            <person name="Mgbeahuruike A.C."/>
            <person name="Kovalchuk A."/>
            <person name="Asiegbu F.O."/>
            <person name="Lackner G."/>
            <person name="Hoffmeister D."/>
            <person name="Rencoret J."/>
            <person name="Gutierrez A."/>
            <person name="Sun H."/>
            <person name="Lindquist E."/>
            <person name="Barry K."/>
            <person name="Riley R."/>
            <person name="Grigoriev I.V."/>
            <person name="Henrissat B."/>
            <person name="Kues U."/>
            <person name="Berka R.M."/>
            <person name="Martinez A.T."/>
            <person name="Covert S.F."/>
            <person name="Blanchette R.A."/>
            <person name="Cullen D."/>
        </authorList>
    </citation>
    <scope>NUCLEOTIDE SEQUENCE [LARGE SCALE GENOMIC DNA]</scope>
    <source>
        <strain evidence="4 5">11061_1 CR5-6</strain>
    </source>
</reference>
<dbReference type="GO" id="GO:0008270">
    <property type="term" value="F:zinc ion binding"/>
    <property type="evidence" value="ECO:0007669"/>
    <property type="project" value="UniProtKB-KW"/>
</dbReference>
<feature type="domain" description="SWIM-type" evidence="3">
    <location>
        <begin position="107"/>
        <end position="142"/>
    </location>
</feature>
<feature type="compositionally biased region" description="Pro residues" evidence="2">
    <location>
        <begin position="357"/>
        <end position="366"/>
    </location>
</feature>
<dbReference type="Pfam" id="PF04434">
    <property type="entry name" value="SWIM"/>
    <property type="match status" value="1"/>
</dbReference>
<proteinExistence type="predicted"/>
<dbReference type="Proteomes" id="UP000053257">
    <property type="component" value="Unassembled WGS sequence"/>
</dbReference>
<dbReference type="EMBL" id="KN840641">
    <property type="protein sequence ID" value="KIP02981.1"/>
    <property type="molecule type" value="Genomic_DNA"/>
</dbReference>
<accession>A0A0C3RRY7</accession>
<keyword evidence="1" id="KW-0862">Zinc</keyword>
<gene>
    <name evidence="4" type="ORF">PHLGIDRAFT_121989</name>
</gene>
<organism evidence="4 5">
    <name type="scientific">Phlebiopsis gigantea (strain 11061_1 CR5-6)</name>
    <name type="common">White-rot fungus</name>
    <name type="synonym">Peniophora gigantea</name>
    <dbReference type="NCBI Taxonomy" id="745531"/>
    <lineage>
        <taxon>Eukaryota</taxon>
        <taxon>Fungi</taxon>
        <taxon>Dikarya</taxon>
        <taxon>Basidiomycota</taxon>
        <taxon>Agaricomycotina</taxon>
        <taxon>Agaricomycetes</taxon>
        <taxon>Polyporales</taxon>
        <taxon>Phanerochaetaceae</taxon>
        <taxon>Phlebiopsis</taxon>
    </lineage>
</organism>
<dbReference type="InterPro" id="IPR007527">
    <property type="entry name" value="Znf_SWIM"/>
</dbReference>
<evidence type="ECO:0000256" key="2">
    <source>
        <dbReference type="SAM" id="MobiDB-lite"/>
    </source>
</evidence>
<feature type="region of interest" description="Disordered" evidence="2">
    <location>
        <begin position="208"/>
        <end position="249"/>
    </location>
</feature>
<keyword evidence="1" id="KW-0479">Metal-binding</keyword>
<evidence type="ECO:0000313" key="4">
    <source>
        <dbReference type="EMBL" id="KIP02981.1"/>
    </source>
</evidence>
<dbReference type="HOGENOM" id="CLU_040329_0_0_1"/>
<protein>
    <recommendedName>
        <fullName evidence="3">SWIM-type domain-containing protein</fullName>
    </recommendedName>
</protein>
<evidence type="ECO:0000259" key="3">
    <source>
        <dbReference type="PROSITE" id="PS50966"/>
    </source>
</evidence>
<name>A0A0C3RRY7_PHLG1</name>
<keyword evidence="1" id="KW-0863">Zinc-finger</keyword>
<dbReference type="OrthoDB" id="3064031at2759"/>
<keyword evidence="5" id="KW-1185">Reference proteome</keyword>
<sequence length="410" mass="44457">MAEILPAIFQQRSVEKADRIRFEAQILSLPGGRELLEHHKLARSQPSPLPVAYLAGPDDLRDERARSLIENKQLGVPTPSFTSNILSFVFPCYSALSTPHDKSPVTYEIILGYQGNSSCSCPDFQNRGGACKHIRAALMRLEELQKLVSTDLPSLVLPKSEQDARQLAANLVLQTGSIPRAVEEVQRLLAELPLERAANVVEETLSNGLAVTQNTDEGVNSDDEDSGSDGGVGAVSDADSIATDAPFDPSLDSPFDFTALRTSSKTALSEQSTSQALCELESVAPKLGLLSKFLTTAELKNPADFSRARAIKAHIDSLSHELARLLVLGSLDATDVHAGVSTQALLTTGNDTQVTPKTPPVRPSTPPLYSYTSKRRQSQLLDASPEKSQKRKPSYGIYWYAILLFNLGLH</sequence>
<evidence type="ECO:0000313" key="5">
    <source>
        <dbReference type="Proteomes" id="UP000053257"/>
    </source>
</evidence>
<evidence type="ECO:0000256" key="1">
    <source>
        <dbReference type="PROSITE-ProRule" id="PRU00325"/>
    </source>
</evidence>
<dbReference type="AlphaFoldDB" id="A0A0C3RRY7"/>
<dbReference type="STRING" id="745531.A0A0C3RRY7"/>